<gene>
    <name evidence="7" type="ORF">AJAP_21895</name>
</gene>
<evidence type="ECO:0000256" key="2">
    <source>
        <dbReference type="ARBA" id="ARBA00023015"/>
    </source>
</evidence>
<proteinExistence type="predicted"/>
<keyword evidence="8" id="KW-1185">Reference proteome</keyword>
<dbReference type="PANTHER" id="PTHR30055:SF234">
    <property type="entry name" value="HTH-TYPE TRANSCRIPTIONAL REGULATOR BETI"/>
    <property type="match status" value="1"/>
</dbReference>
<dbReference type="GO" id="GO:0003700">
    <property type="term" value="F:DNA-binding transcription factor activity"/>
    <property type="evidence" value="ECO:0007669"/>
    <property type="project" value="TreeGrafter"/>
</dbReference>
<evidence type="ECO:0000259" key="6">
    <source>
        <dbReference type="PROSITE" id="PS50977"/>
    </source>
</evidence>
<dbReference type="PANTHER" id="PTHR30055">
    <property type="entry name" value="HTH-TYPE TRANSCRIPTIONAL REGULATOR RUTR"/>
    <property type="match status" value="1"/>
</dbReference>
<dbReference type="eggNOG" id="COG1309">
    <property type="taxonomic scope" value="Bacteria"/>
</dbReference>
<dbReference type="InterPro" id="IPR001647">
    <property type="entry name" value="HTH_TetR"/>
</dbReference>
<evidence type="ECO:0000256" key="1">
    <source>
        <dbReference type="ARBA" id="ARBA00022491"/>
    </source>
</evidence>
<dbReference type="EMBL" id="CP008953">
    <property type="protein sequence ID" value="AIG77237.1"/>
    <property type="molecule type" value="Genomic_DNA"/>
</dbReference>
<dbReference type="RefSeq" id="WP_038514670.1">
    <property type="nucleotide sequence ID" value="NZ_CP008953.1"/>
</dbReference>
<evidence type="ECO:0000313" key="7">
    <source>
        <dbReference type="EMBL" id="AIG77237.1"/>
    </source>
</evidence>
<dbReference type="KEGG" id="aja:AJAP_21895"/>
<keyword evidence="4" id="KW-0804">Transcription</keyword>
<reference evidence="7 8" key="1">
    <citation type="journal article" date="2014" name="J. Biotechnol.">
        <title>Complete genome sequence of the actinobacterium Amycolatopsis japonica MG417-CF17(T) (=DSM 44213T) producing (S,S)-N,N'-ethylenediaminedisuccinic acid.</title>
        <authorList>
            <person name="Stegmann E."/>
            <person name="Albersmeier A."/>
            <person name="Spohn M."/>
            <person name="Gert H."/>
            <person name="Weber T."/>
            <person name="Wohlleben W."/>
            <person name="Kalinowski J."/>
            <person name="Ruckert C."/>
        </authorList>
    </citation>
    <scope>NUCLEOTIDE SEQUENCE [LARGE SCALE GENOMIC DNA]</scope>
    <source>
        <strain evidence="8">MG417-CF17 (DSM 44213)</strain>
    </source>
</reference>
<dbReference type="Pfam" id="PF00440">
    <property type="entry name" value="TetR_N"/>
    <property type="match status" value="1"/>
</dbReference>
<dbReference type="InterPro" id="IPR039538">
    <property type="entry name" value="BetI_C"/>
</dbReference>
<keyword evidence="3 5" id="KW-0238">DNA-binding</keyword>
<feature type="DNA-binding region" description="H-T-H motif" evidence="5">
    <location>
        <begin position="31"/>
        <end position="50"/>
    </location>
</feature>
<dbReference type="InterPro" id="IPR050109">
    <property type="entry name" value="HTH-type_TetR-like_transc_reg"/>
</dbReference>
<dbReference type="Proteomes" id="UP000028492">
    <property type="component" value="Chromosome"/>
</dbReference>
<sequence length="201" mass="22243">MPKRVDHQERRREIAEALFRIAAAQGLQAVTLRAVAAEAGISMNLVQYYFPTKEEMLRFSWQRIVELTAEHAGKTIGEAMKTGDERTIVRAYLTAVLPDGDRARMLSAVQIAYFAVDVTRGSQDPDQEPLLPHLVHAITELLRAAQEKGDVSARLDPRLEADSLATMSAGLLTAIMVDAYTAERAAEIVDYRLDGVFSCAR</sequence>
<dbReference type="SUPFAM" id="SSF46689">
    <property type="entry name" value="Homeodomain-like"/>
    <property type="match status" value="1"/>
</dbReference>
<evidence type="ECO:0000256" key="3">
    <source>
        <dbReference type="ARBA" id="ARBA00023125"/>
    </source>
</evidence>
<keyword evidence="1" id="KW-0678">Repressor</keyword>
<dbReference type="InterPro" id="IPR009057">
    <property type="entry name" value="Homeodomain-like_sf"/>
</dbReference>
<evidence type="ECO:0000256" key="4">
    <source>
        <dbReference type="ARBA" id="ARBA00023163"/>
    </source>
</evidence>
<accession>A0A075UST4</accession>
<feature type="domain" description="HTH tetR-type" evidence="6">
    <location>
        <begin position="8"/>
        <end position="68"/>
    </location>
</feature>
<dbReference type="AlphaFoldDB" id="A0A075UST4"/>
<evidence type="ECO:0000313" key="8">
    <source>
        <dbReference type="Proteomes" id="UP000028492"/>
    </source>
</evidence>
<name>A0A075UST4_9PSEU</name>
<keyword evidence="2" id="KW-0805">Transcription regulation</keyword>
<dbReference type="SUPFAM" id="SSF48498">
    <property type="entry name" value="Tetracyclin repressor-like, C-terminal domain"/>
    <property type="match status" value="1"/>
</dbReference>
<dbReference type="Pfam" id="PF13977">
    <property type="entry name" value="TetR_C_6"/>
    <property type="match status" value="1"/>
</dbReference>
<dbReference type="GO" id="GO:0000976">
    <property type="term" value="F:transcription cis-regulatory region binding"/>
    <property type="evidence" value="ECO:0007669"/>
    <property type="project" value="TreeGrafter"/>
</dbReference>
<dbReference type="InterPro" id="IPR036271">
    <property type="entry name" value="Tet_transcr_reg_TetR-rel_C_sf"/>
</dbReference>
<organism evidence="7 8">
    <name type="scientific">Amycolatopsis japonica</name>
    <dbReference type="NCBI Taxonomy" id="208439"/>
    <lineage>
        <taxon>Bacteria</taxon>
        <taxon>Bacillati</taxon>
        <taxon>Actinomycetota</taxon>
        <taxon>Actinomycetes</taxon>
        <taxon>Pseudonocardiales</taxon>
        <taxon>Pseudonocardiaceae</taxon>
        <taxon>Amycolatopsis</taxon>
        <taxon>Amycolatopsis japonica group</taxon>
    </lineage>
</organism>
<dbReference type="HOGENOM" id="CLU_069356_15_10_11"/>
<protein>
    <recommendedName>
        <fullName evidence="6">HTH tetR-type domain-containing protein</fullName>
    </recommendedName>
</protein>
<evidence type="ECO:0000256" key="5">
    <source>
        <dbReference type="PROSITE-ProRule" id="PRU00335"/>
    </source>
</evidence>
<dbReference type="PROSITE" id="PS50977">
    <property type="entry name" value="HTH_TETR_2"/>
    <property type="match status" value="1"/>
</dbReference>
<dbReference type="STRING" id="208439.AJAP_21895"/>
<dbReference type="Gene3D" id="1.10.357.10">
    <property type="entry name" value="Tetracycline Repressor, domain 2"/>
    <property type="match status" value="1"/>
</dbReference>